<feature type="region of interest" description="Disordered" evidence="24">
    <location>
        <begin position="1"/>
        <end position="28"/>
    </location>
</feature>
<gene>
    <name evidence="26" type="ORF">NXF25_016323</name>
</gene>
<dbReference type="GO" id="GO:0005635">
    <property type="term" value="C:nuclear envelope"/>
    <property type="evidence" value="ECO:0007669"/>
    <property type="project" value="UniProtKB-SubCell"/>
</dbReference>
<dbReference type="FunFam" id="3.30.457.60:FF:000002">
    <property type="entry name" value="Mitotic spindle assembly checkpoint protein MAD1"/>
    <property type="match status" value="1"/>
</dbReference>
<organism evidence="26 27">
    <name type="scientific">Crotalus adamanteus</name>
    <name type="common">Eastern diamondback rattlesnake</name>
    <dbReference type="NCBI Taxonomy" id="8729"/>
    <lineage>
        <taxon>Eukaryota</taxon>
        <taxon>Metazoa</taxon>
        <taxon>Chordata</taxon>
        <taxon>Craniata</taxon>
        <taxon>Vertebrata</taxon>
        <taxon>Euteleostomi</taxon>
        <taxon>Lepidosauria</taxon>
        <taxon>Squamata</taxon>
        <taxon>Bifurcata</taxon>
        <taxon>Unidentata</taxon>
        <taxon>Episquamata</taxon>
        <taxon>Toxicofera</taxon>
        <taxon>Serpentes</taxon>
        <taxon>Colubroidea</taxon>
        <taxon>Viperidae</taxon>
        <taxon>Crotalinae</taxon>
        <taxon>Crotalus</taxon>
    </lineage>
</organism>
<dbReference type="Pfam" id="PF05557">
    <property type="entry name" value="MAD"/>
    <property type="match status" value="1"/>
</dbReference>
<dbReference type="FunFam" id="1.20.5.170:FF:000051">
    <property type="entry name" value="mitotic spindle assembly checkpoint protein MAD1"/>
    <property type="match status" value="1"/>
</dbReference>
<evidence type="ECO:0000256" key="23">
    <source>
        <dbReference type="SAM" id="Coils"/>
    </source>
</evidence>
<keyword evidence="13" id="KW-0832">Ubl conjugation</keyword>
<evidence type="ECO:0000256" key="11">
    <source>
        <dbReference type="ARBA" id="ARBA00022776"/>
    </source>
</evidence>
<evidence type="ECO:0000256" key="12">
    <source>
        <dbReference type="ARBA" id="ARBA00022838"/>
    </source>
</evidence>
<comment type="subcellular location">
    <subcellularLocation>
        <location evidence="3">Chromosome</location>
        <location evidence="3">Centromere</location>
        <location evidence="3">Kinetochore</location>
    </subcellularLocation>
    <subcellularLocation>
        <location evidence="2">Cytoplasm</location>
        <location evidence="2">Cytoskeleton</location>
        <location evidence="2">Microtubule organizing center</location>
        <location evidence="2">Centrosome</location>
    </subcellularLocation>
    <subcellularLocation>
        <location evidence="4">Cytoplasm</location>
        <location evidence="4">Cytoskeleton</location>
        <location evidence="4">Spindle pole</location>
    </subcellularLocation>
    <subcellularLocation>
        <location evidence="1">Nucleus envelope</location>
    </subcellularLocation>
</comment>
<evidence type="ECO:0000256" key="20">
    <source>
        <dbReference type="ARBA" id="ARBA00053509"/>
    </source>
</evidence>
<feature type="domain" description="Ribosomal RNA methyltransferase FtsJ" evidence="25">
    <location>
        <begin position="111"/>
        <end position="271"/>
    </location>
</feature>
<reference evidence="26 27" key="1">
    <citation type="journal article" date="2024" name="Proc. Natl. Acad. Sci. U.S.A.">
        <title>The genetic regulatory architecture and epigenomic basis for age-related changes in rattlesnake venom.</title>
        <authorList>
            <person name="Hogan M.P."/>
            <person name="Holding M.L."/>
            <person name="Nystrom G.S."/>
            <person name="Colston T.J."/>
            <person name="Bartlett D.A."/>
            <person name="Mason A.J."/>
            <person name="Ellsworth S.A."/>
            <person name="Rautsaw R.M."/>
            <person name="Lawrence K.C."/>
            <person name="Strickland J.L."/>
            <person name="He B."/>
            <person name="Fraser P."/>
            <person name="Margres M.J."/>
            <person name="Gilbert D.M."/>
            <person name="Gibbs H.L."/>
            <person name="Parkinson C.L."/>
            <person name="Rokyta D.R."/>
        </authorList>
    </citation>
    <scope>NUCLEOTIDE SEQUENCE [LARGE SCALE GENOMIC DNA]</scope>
    <source>
        <strain evidence="26">DRR0105</strain>
    </source>
</reference>
<dbReference type="PANTHER" id="PTHR23168">
    <property type="entry name" value="MITOTIC SPINDLE ASSEMBLY CHECKPOINT PROTEIN MAD1 MITOTIC ARREST DEFICIENT-LIKE PROTEIN 1"/>
    <property type="match status" value="1"/>
</dbReference>
<dbReference type="Gene3D" id="1.20.5.170">
    <property type="match status" value="1"/>
</dbReference>
<evidence type="ECO:0000256" key="2">
    <source>
        <dbReference type="ARBA" id="ARBA00004300"/>
    </source>
</evidence>
<keyword evidence="14" id="KW-0007">Acetylation</keyword>
<evidence type="ECO:0000256" key="21">
    <source>
        <dbReference type="ARBA" id="ARBA00073985"/>
    </source>
</evidence>
<dbReference type="GO" id="GO:0072686">
    <property type="term" value="C:mitotic spindle"/>
    <property type="evidence" value="ECO:0007669"/>
    <property type="project" value="TreeGrafter"/>
</dbReference>
<keyword evidence="16" id="KW-0206">Cytoskeleton</keyword>
<feature type="compositionally biased region" description="Polar residues" evidence="24">
    <location>
        <begin position="11"/>
        <end position="23"/>
    </location>
</feature>
<keyword evidence="8" id="KW-1017">Isopeptide bond</keyword>
<dbReference type="GO" id="GO:0008168">
    <property type="term" value="F:methyltransferase activity"/>
    <property type="evidence" value="ECO:0007669"/>
    <property type="project" value="InterPro"/>
</dbReference>
<evidence type="ECO:0000256" key="15">
    <source>
        <dbReference type="ARBA" id="ARBA00023054"/>
    </source>
</evidence>
<sequence length="1142" mass="131339">MKGTKGVSDAKIQQTNKQKTVQGHRTWETERRFRGEDYRRRTRCHPKSVPQIPEVAGETMSRRRMLPTILLQVQRIHTAGQHLKSKTGAEYRWLERHFRDPFVKRAKERNYRCRSAFKLLEIDDKHRLFRPGLHVLDCGTAPGAWAQVAVERVNATGSDPDQPVGFVLGVDLLHLFPLEGAIFLPHTDITDVGTQKEIQTLLPKGKADIILSDMAPNATGIREFDHQKLIHLCLSLLDLAQGILQPGGVLLCKFWDGKESYLLRSRLLQDFCEYRRAPEERAAPPLISRRASILSATAHSESGWGAKAGAAESRGSWVGNSRGVSEGGRETRAGHGRVGRVSARERASESKGVTWVPRGRGGRRRAGGDRGGGVSSRRRWRDPDGGEGEWVRAVPLEPKNESRDSRHPSRRLSGTRMQMEEAEGNTTVFSILKSYNNFMSLSMEESSVQEAPQSPGSLQTHYQQMMKLEEQAGQIHSGTRLVQMEREKMQMELSHKRARIELEKEANLNATKFEREADRNQELLKRIKQCQERETEVKNALQEQLEINKTCQKNMETLNQKLQEKEAKLTEANETISVLKGKISESQWNTMNQEMEMKKQESQNQELTEQLDVLHKKWQEATQHIQVLQAREELMSKKEQKIQDLEQKLSMQEQDAIIVKNMKTELAQFPQLERELQQLREENAYLREMRENNGLLKEEVEGLRKKLQRFEKVQAERVALELEKEKLQEKLSMWEKADQNMGLDIKSPDDLSRHIIGLQQRELILKEQNSAISSSARLLENARKQLQEELLKVQSQLLEEKKKREQQEAMLKCLQKHMQLLIKARDGMRSILEFYDSELNPSEHSPQLTFRVREAEEMVQKAEAHCTEMEGQLSQALEEAGNQKKRADMLEVELQMLKRQVSTVEPSNFLTKEELDTLRLKIEELESERRRFEEENRSLEAQLEQAALQGYHDPSRTKILHFSMNPASLAKQHRQEEMANLREECERLRERLRVLEGRDAGGTSSSSNCSGKLEGGANLQSHPEIAELKKQLESAELKNQRLREVFGTKIQEFRKVCYKLTGYHIDITIENQYCLTSVYAEHKEDCLIFKTSRTSGAKMQLLETDFSQTVRDLIDLHLLQQDSIPAFLSAVTLELFSRQTMA</sequence>
<feature type="compositionally biased region" description="Basic and acidic residues" evidence="24">
    <location>
        <begin position="398"/>
        <end position="407"/>
    </location>
</feature>
<keyword evidence="10" id="KW-0132">Cell division</keyword>
<evidence type="ECO:0000256" key="9">
    <source>
        <dbReference type="ARBA" id="ARBA00022553"/>
    </source>
</evidence>
<evidence type="ECO:0000256" key="16">
    <source>
        <dbReference type="ARBA" id="ARBA00023212"/>
    </source>
</evidence>
<dbReference type="InterPro" id="IPR008672">
    <property type="entry name" value="Mad1"/>
</dbReference>
<dbReference type="SUPFAM" id="SSF53335">
    <property type="entry name" value="S-adenosyl-L-methionine-dependent methyltransferases"/>
    <property type="match status" value="1"/>
</dbReference>
<dbReference type="Gene3D" id="3.40.50.150">
    <property type="entry name" value="Vaccinia Virus protein VP39"/>
    <property type="match status" value="1"/>
</dbReference>
<feature type="coiled-coil region" evidence="23">
    <location>
        <begin position="481"/>
        <end position="737"/>
    </location>
</feature>
<keyword evidence="18" id="KW-0131">Cell cycle</keyword>
<dbReference type="GO" id="GO:0007094">
    <property type="term" value="P:mitotic spindle assembly checkpoint signaling"/>
    <property type="evidence" value="ECO:0007669"/>
    <property type="project" value="InterPro"/>
</dbReference>
<dbReference type="GO" id="GO:0000922">
    <property type="term" value="C:spindle pole"/>
    <property type="evidence" value="ECO:0007669"/>
    <property type="project" value="UniProtKB-SubCell"/>
</dbReference>
<dbReference type="GO" id="GO:0005813">
    <property type="term" value="C:centrosome"/>
    <property type="evidence" value="ECO:0007669"/>
    <property type="project" value="UniProtKB-SubCell"/>
</dbReference>
<dbReference type="InterPro" id="IPR015507">
    <property type="entry name" value="rRNA-MeTfrase_E"/>
</dbReference>
<keyword evidence="17" id="KW-0539">Nucleus</keyword>
<dbReference type="SUPFAM" id="SSF75704">
    <property type="entry name" value="Mitotic arrest deficient-like 1, Mad1"/>
    <property type="match status" value="1"/>
</dbReference>
<keyword evidence="12" id="KW-0995">Kinetochore</keyword>
<keyword evidence="27" id="KW-1185">Reference proteome</keyword>
<comment type="similarity">
    <text evidence="5">Belongs to the MAD1 family.</text>
</comment>
<evidence type="ECO:0000256" key="22">
    <source>
        <dbReference type="ARBA" id="ARBA00075803"/>
    </source>
</evidence>
<keyword evidence="19" id="KW-0137">Centromere</keyword>
<evidence type="ECO:0000256" key="5">
    <source>
        <dbReference type="ARBA" id="ARBA00008029"/>
    </source>
</evidence>
<evidence type="ECO:0000259" key="25">
    <source>
        <dbReference type="Pfam" id="PF01728"/>
    </source>
</evidence>
<feature type="coiled-coil region" evidence="23">
    <location>
        <begin position="769"/>
        <end position="817"/>
    </location>
</feature>
<dbReference type="Gene3D" id="6.10.250.90">
    <property type="match status" value="1"/>
</dbReference>
<evidence type="ECO:0000256" key="6">
    <source>
        <dbReference type="ARBA" id="ARBA00022454"/>
    </source>
</evidence>
<keyword evidence="15 23" id="KW-0175">Coiled coil</keyword>
<comment type="caution">
    <text evidence="26">The sequence shown here is derived from an EMBL/GenBank/DDBJ whole genome shotgun (WGS) entry which is preliminary data.</text>
</comment>
<evidence type="ECO:0000256" key="24">
    <source>
        <dbReference type="SAM" id="MobiDB-lite"/>
    </source>
</evidence>
<dbReference type="GO" id="GO:0000776">
    <property type="term" value="C:kinetochore"/>
    <property type="evidence" value="ECO:0007669"/>
    <property type="project" value="UniProtKB-KW"/>
</dbReference>
<evidence type="ECO:0000256" key="10">
    <source>
        <dbReference type="ARBA" id="ARBA00022618"/>
    </source>
</evidence>
<keyword evidence="7" id="KW-0963">Cytoplasm</keyword>
<dbReference type="Gene3D" id="3.30.457.60">
    <property type="match status" value="1"/>
</dbReference>
<dbReference type="GO" id="GO:1990728">
    <property type="term" value="C:mitotic spindle assembly checkpoint MAD1-MAD2 complex"/>
    <property type="evidence" value="ECO:0007669"/>
    <property type="project" value="UniProtKB-ARBA"/>
</dbReference>
<dbReference type="InterPro" id="IPR002877">
    <property type="entry name" value="RNA_MeTrfase_FtsJ_dom"/>
</dbReference>
<evidence type="ECO:0000256" key="13">
    <source>
        <dbReference type="ARBA" id="ARBA00022843"/>
    </source>
</evidence>
<evidence type="ECO:0000256" key="17">
    <source>
        <dbReference type="ARBA" id="ARBA00023242"/>
    </source>
</evidence>
<evidence type="ECO:0000256" key="3">
    <source>
        <dbReference type="ARBA" id="ARBA00004629"/>
    </source>
</evidence>
<keyword evidence="9" id="KW-0597">Phosphoprotein</keyword>
<dbReference type="EMBL" id="JAOTOJ010000014">
    <property type="protein sequence ID" value="KAK9393061.1"/>
    <property type="molecule type" value="Genomic_DNA"/>
</dbReference>
<dbReference type="PANTHER" id="PTHR23168:SF0">
    <property type="entry name" value="MITOTIC SPINDLE ASSEMBLY CHECKPOINT PROTEIN MAD1"/>
    <property type="match status" value="1"/>
</dbReference>
<evidence type="ECO:0000256" key="4">
    <source>
        <dbReference type="ARBA" id="ARBA00004647"/>
    </source>
</evidence>
<keyword evidence="11" id="KW-0498">Mitosis</keyword>
<keyword evidence="6" id="KW-0158">Chromosome</keyword>
<dbReference type="GO" id="GO:1990706">
    <property type="term" value="C:MAD1 complex"/>
    <property type="evidence" value="ECO:0007669"/>
    <property type="project" value="UniProtKB-ARBA"/>
</dbReference>
<accession>A0AAW1ATG4</accession>
<dbReference type="AlphaFoldDB" id="A0AAW1ATG4"/>
<dbReference type="InterPro" id="IPR029063">
    <property type="entry name" value="SAM-dependent_MTases_sf"/>
</dbReference>
<evidence type="ECO:0000256" key="7">
    <source>
        <dbReference type="ARBA" id="ARBA00022490"/>
    </source>
</evidence>
<feature type="coiled-coil region" evidence="23">
    <location>
        <begin position="852"/>
        <end position="998"/>
    </location>
</feature>
<dbReference type="Proteomes" id="UP001474421">
    <property type="component" value="Unassembled WGS sequence"/>
</dbReference>
<evidence type="ECO:0000256" key="8">
    <source>
        <dbReference type="ARBA" id="ARBA00022499"/>
    </source>
</evidence>
<name>A0AAW1ATG4_CROAD</name>
<evidence type="ECO:0000256" key="18">
    <source>
        <dbReference type="ARBA" id="ARBA00023306"/>
    </source>
</evidence>
<proteinExistence type="inferred from homology"/>
<dbReference type="HAMAP" id="MF_01547">
    <property type="entry name" value="RNA_methyltr_E"/>
    <property type="match status" value="1"/>
</dbReference>
<comment type="function">
    <text evidence="20">Component of the spindle-assembly checkpoint that prevents the onset of anaphase until all chromosomes are properly aligned at the metaphase plate. Forms a heterotetrameric complex with the closed conformation form of MAD2L1 (C-MAD2) at unattached kinetochores during prometaphase, recruits an open conformation of MAD2L1 (O-MAD2) and promotes the conversion of O-MAD2 to C-MAD2, which ensures mitotic checkpoint signaling.</text>
</comment>
<evidence type="ECO:0000256" key="1">
    <source>
        <dbReference type="ARBA" id="ARBA00004259"/>
    </source>
</evidence>
<evidence type="ECO:0000256" key="19">
    <source>
        <dbReference type="ARBA" id="ARBA00023328"/>
    </source>
</evidence>
<evidence type="ECO:0000313" key="26">
    <source>
        <dbReference type="EMBL" id="KAK9393061.1"/>
    </source>
</evidence>
<feature type="region of interest" description="Disordered" evidence="24">
    <location>
        <begin position="304"/>
        <end position="413"/>
    </location>
</feature>
<protein>
    <recommendedName>
        <fullName evidence="21">Mitotic spindle assembly checkpoint protein MAD1</fullName>
    </recommendedName>
    <alternativeName>
        <fullName evidence="22">Mitotic arrest deficient 1-like protein 1</fullName>
    </alternativeName>
</protein>
<dbReference type="GO" id="GO:0051301">
    <property type="term" value="P:cell division"/>
    <property type="evidence" value="ECO:0007669"/>
    <property type="project" value="UniProtKB-KW"/>
</dbReference>
<dbReference type="GO" id="GO:0051315">
    <property type="term" value="P:attachment of mitotic spindle microtubules to kinetochore"/>
    <property type="evidence" value="ECO:0007669"/>
    <property type="project" value="TreeGrafter"/>
</dbReference>
<evidence type="ECO:0000256" key="14">
    <source>
        <dbReference type="ARBA" id="ARBA00022990"/>
    </source>
</evidence>
<dbReference type="Pfam" id="PF01728">
    <property type="entry name" value="FtsJ"/>
    <property type="match status" value="1"/>
</dbReference>
<evidence type="ECO:0000313" key="27">
    <source>
        <dbReference type="Proteomes" id="UP001474421"/>
    </source>
</evidence>
<dbReference type="CDD" id="cd02440">
    <property type="entry name" value="AdoMet_MTases"/>
    <property type="match status" value="1"/>
</dbReference>
<dbReference type="GO" id="GO:0001510">
    <property type="term" value="P:RNA methylation"/>
    <property type="evidence" value="ECO:0007669"/>
    <property type="project" value="InterPro"/>
</dbReference>